<keyword evidence="2" id="KW-0238">DNA-binding</keyword>
<protein>
    <submittedName>
        <fullName evidence="2">DNA-binding protein</fullName>
    </submittedName>
</protein>
<dbReference type="Pfam" id="PF12728">
    <property type="entry name" value="HTH_17"/>
    <property type="match status" value="1"/>
</dbReference>
<accession>A0ABM5P2C6</accession>
<dbReference type="NCBIfam" id="TIGR01764">
    <property type="entry name" value="excise"/>
    <property type="match status" value="1"/>
</dbReference>
<organism evidence="2 3">
    <name type="scientific">Dehalobacter restrictus (strain DSM 9455 / PER-K23)</name>
    <dbReference type="NCBI Taxonomy" id="871738"/>
    <lineage>
        <taxon>Bacteria</taxon>
        <taxon>Bacillati</taxon>
        <taxon>Bacillota</taxon>
        <taxon>Clostridia</taxon>
        <taxon>Eubacteriales</taxon>
        <taxon>Desulfitobacteriaceae</taxon>
        <taxon>Dehalobacter</taxon>
    </lineage>
</organism>
<gene>
    <name evidence="2" type="ORF">DEHRE_00075</name>
</gene>
<evidence type="ECO:0000259" key="1">
    <source>
        <dbReference type="Pfam" id="PF12728"/>
    </source>
</evidence>
<sequence length="79" mass="9078">MANEKLTQEKAYRIMLKGYPDVLDIKQMCKILGISLKTGYGLIQENKIECLKVGRAYKIPKPFLLSYLRIGPSRDSEEK</sequence>
<evidence type="ECO:0000313" key="3">
    <source>
        <dbReference type="Proteomes" id="UP000018934"/>
    </source>
</evidence>
<keyword evidence="3" id="KW-1185">Reference proteome</keyword>
<reference evidence="2 3" key="1">
    <citation type="journal article" date="2013" name="Stand. Genomic Sci.">
        <title>Complete genome sequence of Dehalobacter restrictus PER-K23(T.).</title>
        <authorList>
            <person name="Kruse T."/>
            <person name="Maillard J."/>
            <person name="Goodwin L."/>
            <person name="Woyke T."/>
            <person name="Teshima H."/>
            <person name="Bruce D."/>
            <person name="Detter C."/>
            <person name="Tapia R."/>
            <person name="Han C."/>
            <person name="Huntemann M."/>
            <person name="Wei C.L."/>
            <person name="Han J."/>
            <person name="Chen A."/>
            <person name="Kyrpides N."/>
            <person name="Szeto E."/>
            <person name="Markowitz V."/>
            <person name="Ivanova N."/>
            <person name="Pagani I."/>
            <person name="Pati A."/>
            <person name="Pitluck S."/>
            <person name="Nolan M."/>
            <person name="Holliger C."/>
            <person name="Smidt H."/>
        </authorList>
    </citation>
    <scope>NUCLEOTIDE SEQUENCE [LARGE SCALE GENOMIC DNA]</scope>
    <source>
        <strain evidence="3">DSM 9455</strain>
    </source>
</reference>
<dbReference type="Proteomes" id="UP000018934">
    <property type="component" value="Chromosome"/>
</dbReference>
<evidence type="ECO:0000313" key="2">
    <source>
        <dbReference type="EMBL" id="AHF08724.1"/>
    </source>
</evidence>
<dbReference type="GO" id="GO:0003677">
    <property type="term" value="F:DNA binding"/>
    <property type="evidence" value="ECO:0007669"/>
    <property type="project" value="UniProtKB-KW"/>
</dbReference>
<dbReference type="InterPro" id="IPR041657">
    <property type="entry name" value="HTH_17"/>
</dbReference>
<name>A0ABM5P2C6_DEHRP</name>
<proteinExistence type="predicted"/>
<feature type="domain" description="Helix-turn-helix" evidence="1">
    <location>
        <begin position="22"/>
        <end position="61"/>
    </location>
</feature>
<dbReference type="RefSeq" id="WP_025204858.1">
    <property type="nucleotide sequence ID" value="NZ_CP007033.1"/>
</dbReference>
<dbReference type="InterPro" id="IPR010093">
    <property type="entry name" value="SinI_DNA-bd"/>
</dbReference>
<dbReference type="EMBL" id="CP007033">
    <property type="protein sequence ID" value="AHF08724.1"/>
    <property type="molecule type" value="Genomic_DNA"/>
</dbReference>